<dbReference type="SUPFAM" id="SSF57863">
    <property type="entry name" value="ArfGap/RecO-like zinc finger"/>
    <property type="match status" value="1"/>
</dbReference>
<dbReference type="PANTHER" id="PTHR33991:SF1">
    <property type="entry name" value="DNA REPAIR PROTEIN RECO"/>
    <property type="match status" value="1"/>
</dbReference>
<evidence type="ECO:0000313" key="9">
    <source>
        <dbReference type="EMBL" id="TCT31458.1"/>
    </source>
</evidence>
<reference evidence="9 10" key="1">
    <citation type="submission" date="2019-03" db="EMBL/GenBank/DDBJ databases">
        <title>Freshwater and sediment microbial communities from various areas in North America, analyzing microbe dynamics in response to fracking.</title>
        <authorList>
            <person name="Lamendella R."/>
        </authorList>
    </citation>
    <scope>NUCLEOTIDE SEQUENCE [LARGE SCALE GENOMIC DNA]</scope>
    <source>
        <strain evidence="9 10">175.2</strain>
    </source>
</reference>
<dbReference type="SUPFAM" id="SSF50249">
    <property type="entry name" value="Nucleic acid-binding proteins"/>
    <property type="match status" value="1"/>
</dbReference>
<evidence type="ECO:0000256" key="5">
    <source>
        <dbReference type="ARBA" id="ARBA00023204"/>
    </source>
</evidence>
<dbReference type="Proteomes" id="UP000295097">
    <property type="component" value="Unassembled WGS sequence"/>
</dbReference>
<dbReference type="Gene3D" id="2.40.50.140">
    <property type="entry name" value="Nucleic acid-binding proteins"/>
    <property type="match status" value="1"/>
</dbReference>
<keyword evidence="5 7" id="KW-0234">DNA repair</keyword>
<gene>
    <name evidence="7" type="primary">recO</name>
    <name evidence="9" type="ORF">EDC90_104213</name>
</gene>
<comment type="similarity">
    <text evidence="1 7">Belongs to the RecO family.</text>
</comment>
<dbReference type="NCBIfam" id="TIGR00613">
    <property type="entry name" value="reco"/>
    <property type="match status" value="1"/>
</dbReference>
<dbReference type="InterPro" id="IPR022572">
    <property type="entry name" value="DNA_rep/recomb_RecO_N"/>
</dbReference>
<evidence type="ECO:0000256" key="6">
    <source>
        <dbReference type="ARBA" id="ARBA00033409"/>
    </source>
</evidence>
<dbReference type="RefSeq" id="WP_132313949.1">
    <property type="nucleotide sequence ID" value="NZ_SMAR01000042.1"/>
</dbReference>
<dbReference type="AlphaFoldDB" id="A0A4R3NFG7"/>
<dbReference type="PANTHER" id="PTHR33991">
    <property type="entry name" value="DNA REPAIR PROTEIN RECO"/>
    <property type="match status" value="1"/>
</dbReference>
<dbReference type="HAMAP" id="MF_00201">
    <property type="entry name" value="RecO"/>
    <property type="match status" value="1"/>
</dbReference>
<evidence type="ECO:0000256" key="7">
    <source>
        <dbReference type="HAMAP-Rule" id="MF_00201"/>
    </source>
</evidence>
<dbReference type="InterPro" id="IPR037278">
    <property type="entry name" value="ARFGAP/RecO"/>
</dbReference>
<dbReference type="InterPro" id="IPR012340">
    <property type="entry name" value="NA-bd_OB-fold"/>
</dbReference>
<dbReference type="Pfam" id="PF11967">
    <property type="entry name" value="RecO_N"/>
    <property type="match status" value="1"/>
</dbReference>
<dbReference type="Gene3D" id="1.20.1440.120">
    <property type="entry name" value="Recombination protein O, C-terminal domain"/>
    <property type="match status" value="1"/>
</dbReference>
<keyword evidence="10" id="KW-1185">Reference proteome</keyword>
<proteinExistence type="inferred from homology"/>
<keyword evidence="4 7" id="KW-0233">DNA recombination</keyword>
<dbReference type="EMBL" id="SMAR01000042">
    <property type="protein sequence ID" value="TCT31458.1"/>
    <property type="molecule type" value="Genomic_DNA"/>
</dbReference>
<comment type="function">
    <text evidence="7">Involved in DNA repair and RecF pathway recombination.</text>
</comment>
<protein>
    <recommendedName>
        <fullName evidence="2 7">DNA repair protein RecO</fullName>
    </recommendedName>
    <alternativeName>
        <fullName evidence="6 7">Recombination protein O</fullName>
    </alternativeName>
</protein>
<dbReference type="InterPro" id="IPR003717">
    <property type="entry name" value="RecO"/>
</dbReference>
<evidence type="ECO:0000256" key="3">
    <source>
        <dbReference type="ARBA" id="ARBA00022763"/>
    </source>
</evidence>
<evidence type="ECO:0000259" key="8">
    <source>
        <dbReference type="Pfam" id="PF11967"/>
    </source>
</evidence>
<dbReference type="GO" id="GO:0043590">
    <property type="term" value="C:bacterial nucleoid"/>
    <property type="evidence" value="ECO:0007669"/>
    <property type="project" value="TreeGrafter"/>
</dbReference>
<dbReference type="GO" id="GO:0006302">
    <property type="term" value="P:double-strand break repair"/>
    <property type="evidence" value="ECO:0007669"/>
    <property type="project" value="TreeGrafter"/>
</dbReference>
<feature type="domain" description="DNA replication/recombination mediator RecO N-terminal" evidence="8">
    <location>
        <begin position="1"/>
        <end position="75"/>
    </location>
</feature>
<evidence type="ECO:0000313" key="10">
    <source>
        <dbReference type="Proteomes" id="UP000295097"/>
    </source>
</evidence>
<sequence>MEWHDEGIVLGVRRHGETSVIAEVMTEEHGRHMGLVRGGRSRTQRPVLQAGNRVSVFWRARLAEHLGEFRIEPIQQRAALLMQSSMAIYGIQAMAALLRLLPERDPHRKLCDTLEIIIGHLDEPEVAGELYIRFELALLNELGFGLDLEKCAASGTRSDLIYVSPKTGRAVCRTSGHPYAERLLALPEFLQPEMNEAADSDGLNAAFRLTGFFLNRHVYEPRGIEPDTARESFIQATLKALAPQAAGIV</sequence>
<evidence type="ECO:0000256" key="2">
    <source>
        <dbReference type="ARBA" id="ARBA00021310"/>
    </source>
</evidence>
<dbReference type="OrthoDB" id="9804792at2"/>
<accession>A0A4R3NFG7</accession>
<dbReference type="GO" id="GO:0006310">
    <property type="term" value="P:DNA recombination"/>
    <property type="evidence" value="ECO:0007669"/>
    <property type="project" value="UniProtKB-UniRule"/>
</dbReference>
<dbReference type="InterPro" id="IPR042242">
    <property type="entry name" value="RecO_C"/>
</dbReference>
<evidence type="ECO:0000256" key="4">
    <source>
        <dbReference type="ARBA" id="ARBA00023172"/>
    </source>
</evidence>
<evidence type="ECO:0000256" key="1">
    <source>
        <dbReference type="ARBA" id="ARBA00007452"/>
    </source>
</evidence>
<name>A0A4R3NFG7_9HYPH</name>
<dbReference type="Pfam" id="PF02565">
    <property type="entry name" value="RecO_C"/>
    <property type="match status" value="1"/>
</dbReference>
<comment type="caution">
    <text evidence="9">The sequence shown here is derived from an EMBL/GenBank/DDBJ whole genome shotgun (WGS) entry which is preliminary data.</text>
</comment>
<organism evidence="9 10">
    <name type="scientific">Martelella mediterranea</name>
    <dbReference type="NCBI Taxonomy" id="293089"/>
    <lineage>
        <taxon>Bacteria</taxon>
        <taxon>Pseudomonadati</taxon>
        <taxon>Pseudomonadota</taxon>
        <taxon>Alphaproteobacteria</taxon>
        <taxon>Hyphomicrobiales</taxon>
        <taxon>Aurantimonadaceae</taxon>
        <taxon>Martelella</taxon>
    </lineage>
</organism>
<keyword evidence="3 7" id="KW-0227">DNA damage</keyword>